<protein>
    <submittedName>
        <fullName evidence="3">Ribonuclease CAF1</fullName>
    </submittedName>
</protein>
<dbReference type="InParanoid" id="K2S4I2"/>
<comment type="caution">
    <text evidence="3">The sequence shown here is derived from an EMBL/GenBank/DDBJ whole genome shotgun (WGS) entry which is preliminary data.</text>
</comment>
<dbReference type="GO" id="GO:0000175">
    <property type="term" value="F:3'-5'-RNA exonuclease activity"/>
    <property type="evidence" value="ECO:0007669"/>
    <property type="project" value="TreeGrafter"/>
</dbReference>
<dbReference type="GO" id="GO:0003723">
    <property type="term" value="F:RNA binding"/>
    <property type="evidence" value="ECO:0007669"/>
    <property type="project" value="TreeGrafter"/>
</dbReference>
<dbReference type="HOGENOM" id="CLU_022380_0_0_1"/>
<dbReference type="Gene3D" id="3.30.420.10">
    <property type="entry name" value="Ribonuclease H-like superfamily/Ribonuclease H"/>
    <property type="match status" value="2"/>
</dbReference>
<feature type="compositionally biased region" description="Acidic residues" evidence="2">
    <location>
        <begin position="439"/>
        <end position="452"/>
    </location>
</feature>
<dbReference type="OrthoDB" id="1432093at2759"/>
<evidence type="ECO:0000256" key="2">
    <source>
        <dbReference type="SAM" id="MobiDB-lite"/>
    </source>
</evidence>
<dbReference type="Proteomes" id="UP000007129">
    <property type="component" value="Unassembled WGS sequence"/>
</dbReference>
<dbReference type="SUPFAM" id="SSF53098">
    <property type="entry name" value="Ribonuclease H-like"/>
    <property type="match status" value="1"/>
</dbReference>
<dbReference type="EMBL" id="AHHD01000035">
    <property type="protein sequence ID" value="EKG21868.1"/>
    <property type="molecule type" value="Genomic_DNA"/>
</dbReference>
<dbReference type="InterPro" id="IPR036397">
    <property type="entry name" value="RNaseH_sf"/>
</dbReference>
<proteinExistence type="inferred from homology"/>
<feature type="compositionally biased region" description="Acidic residues" evidence="2">
    <location>
        <begin position="555"/>
        <end position="564"/>
    </location>
</feature>
<feature type="region of interest" description="Disordered" evidence="2">
    <location>
        <begin position="433"/>
        <end position="469"/>
    </location>
</feature>
<dbReference type="GO" id="GO:1990431">
    <property type="term" value="P:priRNA 3'-end processing"/>
    <property type="evidence" value="ECO:0007669"/>
    <property type="project" value="TreeGrafter"/>
</dbReference>
<dbReference type="Pfam" id="PF04857">
    <property type="entry name" value="CAF1"/>
    <property type="match status" value="1"/>
</dbReference>
<dbReference type="PANTHER" id="PTHR15092">
    <property type="entry name" value="POLY A -SPECIFIC RIBONUCLEASE/TARGET OF EGR1, MEMBER 1"/>
    <property type="match status" value="1"/>
</dbReference>
<dbReference type="InterPro" id="IPR006941">
    <property type="entry name" value="RNase_CAF1"/>
</dbReference>
<feature type="region of interest" description="Disordered" evidence="2">
    <location>
        <begin position="555"/>
        <end position="588"/>
    </location>
</feature>
<evidence type="ECO:0000313" key="4">
    <source>
        <dbReference type="Proteomes" id="UP000007129"/>
    </source>
</evidence>
<dbReference type="AlphaFoldDB" id="K2S4I2"/>
<dbReference type="STRING" id="1126212.K2S4I2"/>
<evidence type="ECO:0000313" key="3">
    <source>
        <dbReference type="EMBL" id="EKG21868.1"/>
    </source>
</evidence>
<organism evidence="3 4">
    <name type="scientific">Macrophomina phaseolina (strain MS6)</name>
    <name type="common">Charcoal rot fungus</name>
    <dbReference type="NCBI Taxonomy" id="1126212"/>
    <lineage>
        <taxon>Eukaryota</taxon>
        <taxon>Fungi</taxon>
        <taxon>Dikarya</taxon>
        <taxon>Ascomycota</taxon>
        <taxon>Pezizomycotina</taxon>
        <taxon>Dothideomycetes</taxon>
        <taxon>Dothideomycetes incertae sedis</taxon>
        <taxon>Botryosphaeriales</taxon>
        <taxon>Botryosphaeriaceae</taxon>
        <taxon>Macrophomina</taxon>
    </lineage>
</organism>
<dbReference type="VEuPathDB" id="FungiDB:MPH_00788"/>
<dbReference type="GO" id="GO:1990432">
    <property type="term" value="P:siRNA 3'-end processing"/>
    <property type="evidence" value="ECO:0007669"/>
    <property type="project" value="TreeGrafter"/>
</dbReference>
<feature type="region of interest" description="Disordered" evidence="2">
    <location>
        <begin position="481"/>
        <end position="536"/>
    </location>
</feature>
<dbReference type="InterPro" id="IPR051181">
    <property type="entry name" value="CAF1_poly(A)_ribonucleases"/>
</dbReference>
<dbReference type="GO" id="GO:0005634">
    <property type="term" value="C:nucleus"/>
    <property type="evidence" value="ECO:0007669"/>
    <property type="project" value="TreeGrafter"/>
</dbReference>
<comment type="similarity">
    <text evidence="1">Belongs to the CAF1 family.</text>
</comment>
<dbReference type="GO" id="GO:0000289">
    <property type="term" value="P:nuclear-transcribed mRNA poly(A) tail shortening"/>
    <property type="evidence" value="ECO:0007669"/>
    <property type="project" value="TreeGrafter"/>
</dbReference>
<dbReference type="PANTHER" id="PTHR15092:SF22">
    <property type="entry name" value="POLY(A)-SPECIFIC RIBONUCLEASE PNLDC1"/>
    <property type="match status" value="1"/>
</dbReference>
<gene>
    <name evidence="3" type="ORF">MPH_00788</name>
</gene>
<dbReference type="InterPro" id="IPR012337">
    <property type="entry name" value="RNaseH-like_sf"/>
</dbReference>
<dbReference type="eggNOG" id="KOG1990">
    <property type="taxonomic scope" value="Eukaryota"/>
</dbReference>
<reference evidence="3 4" key="1">
    <citation type="journal article" date="2012" name="BMC Genomics">
        <title>Tools to kill: Genome of one of the most destructive plant pathogenic fungi Macrophomina phaseolina.</title>
        <authorList>
            <person name="Islam M.S."/>
            <person name="Haque M.S."/>
            <person name="Islam M.M."/>
            <person name="Emdad E.M."/>
            <person name="Halim A."/>
            <person name="Hossen Q.M.M."/>
            <person name="Hossain M.Z."/>
            <person name="Ahmed B."/>
            <person name="Rahim S."/>
            <person name="Rahman M.S."/>
            <person name="Alam M.M."/>
            <person name="Hou S."/>
            <person name="Wan X."/>
            <person name="Saito J.A."/>
            <person name="Alam M."/>
        </authorList>
    </citation>
    <scope>NUCLEOTIDE SEQUENCE [LARGE SCALE GENOMIC DNA]</scope>
    <source>
        <strain evidence="3 4">MS6</strain>
    </source>
</reference>
<sequence>MEVDKTAFWGRLLEILQAISEAHFVSFDLELSGIPTKERSGTKMTLEERYLDIKAAADRYQILQIGLTCVQEDLDTESYTVRPYNFNLNPLLEERLDIERIWSFQSGAAEFLLSHGFQMDLPMTTGVPYLSRAEAQKAKELAYARWDRSNIADVQLREDEVQSLEFVRKVRVVIDEWRNTGKPYLNIVCGDPTGDQPRIPELGNFEKRLVHQLVRAEYPELVSVPKPQYVSIVHYDEEREKSILRGKKRSLRGQIERQTGFRWIIEALCGGQLEIDAESFARDVHTGAVKSADMFDLKARFSRAQLALQRRRPALVGHNLFTDIIYLYRTFIGPLPPTLEEFRVLIHQHFPLVVDTKYMATHNCGDINPKSSLEEIHNKLRAQAKPLIVTHAAHSKYHVAEPLHEAGYDSFMTALIMIRLSTKLEEDGAYLQDVSPPLSEDEAYDTAPEDTSDGASPAAKPSSNQSILSGIWDGTTESITPSMAFNEDWNDDSTPLAQTAAPLDNTEPARRKKAERRKQKTSGKKSGNGPAAKGEAKSMFSHKNMFAQLALGDLEGGEDEESEGNSEGQMGYPSRGPGEPRAAAFESDGTTLYSYTPSVPKIDKVPEVNRDGMEPMTLMPPFESDFWRVYGNKLRVFGTAESVWRLRSAMDGAGSKAFKESSRIARR</sequence>
<accession>K2S4I2</accession>
<name>K2S4I2_MACPH</name>
<evidence type="ECO:0000256" key="1">
    <source>
        <dbReference type="ARBA" id="ARBA00008372"/>
    </source>
</evidence>
<feature type="compositionally biased region" description="Basic residues" evidence="2">
    <location>
        <begin position="510"/>
        <end position="523"/>
    </location>
</feature>